<dbReference type="Gene3D" id="1.10.220.160">
    <property type="match status" value="1"/>
</dbReference>
<dbReference type="PROSITE" id="PS50865">
    <property type="entry name" value="ZF_MYND_2"/>
    <property type="match status" value="1"/>
</dbReference>
<dbReference type="PANTHER" id="PTHR47111">
    <property type="entry name" value="BCDNA.LD29892"/>
    <property type="match status" value="1"/>
</dbReference>
<evidence type="ECO:0000256" key="3">
    <source>
        <dbReference type="ARBA" id="ARBA00022833"/>
    </source>
</evidence>
<dbReference type="SUPFAM" id="SSF82199">
    <property type="entry name" value="SET domain"/>
    <property type="match status" value="1"/>
</dbReference>
<dbReference type="GO" id="GO:0008170">
    <property type="term" value="F:N-methyltransferase activity"/>
    <property type="evidence" value="ECO:0007669"/>
    <property type="project" value="UniProtKB-ARBA"/>
</dbReference>
<dbReference type="Gene3D" id="6.10.140.2220">
    <property type="match status" value="1"/>
</dbReference>
<dbReference type="EnsemblMetazoa" id="ENSAATROPT012896">
    <property type="protein sequence ID" value="ENSAATROPP011708"/>
    <property type="gene ID" value="ENSAATROPG010500"/>
</dbReference>
<keyword evidence="2 4" id="KW-0863">Zinc-finger</keyword>
<reference evidence="7" key="1">
    <citation type="submission" date="2024-04" db="UniProtKB">
        <authorList>
            <consortium name="EnsemblMetazoa"/>
        </authorList>
    </citation>
    <scope>IDENTIFICATION</scope>
    <source>
        <strain evidence="7">EBRO</strain>
    </source>
</reference>
<dbReference type="GO" id="GO:0008270">
    <property type="term" value="F:zinc ion binding"/>
    <property type="evidence" value="ECO:0007669"/>
    <property type="project" value="UniProtKB-KW"/>
</dbReference>
<dbReference type="SUPFAM" id="SSF144232">
    <property type="entry name" value="HIT/MYND zinc finger-like"/>
    <property type="match status" value="1"/>
</dbReference>
<dbReference type="PROSITE" id="PS01360">
    <property type="entry name" value="ZF_MYND_1"/>
    <property type="match status" value="1"/>
</dbReference>
<keyword evidence="1" id="KW-0479">Metal-binding</keyword>
<protein>
    <recommendedName>
        <fullName evidence="9">MYND-type domain-containing protein</fullName>
    </recommendedName>
</protein>
<accession>A0AAG5DM36</accession>
<feature type="domain" description="SET" evidence="5">
    <location>
        <begin position="170"/>
        <end position="445"/>
    </location>
</feature>
<dbReference type="GO" id="GO:0008757">
    <property type="term" value="F:S-adenosylmethionine-dependent methyltransferase activity"/>
    <property type="evidence" value="ECO:0007669"/>
    <property type="project" value="UniProtKB-ARBA"/>
</dbReference>
<dbReference type="Pfam" id="PF01753">
    <property type="entry name" value="zf-MYND"/>
    <property type="match status" value="1"/>
</dbReference>
<dbReference type="PROSITE" id="PS50280">
    <property type="entry name" value="SET"/>
    <property type="match status" value="1"/>
</dbReference>
<dbReference type="Gene3D" id="2.170.270.10">
    <property type="entry name" value="SET domain"/>
    <property type="match status" value="1"/>
</dbReference>
<name>A0AAG5DM36_ANOAO</name>
<evidence type="ECO:0000256" key="4">
    <source>
        <dbReference type="PROSITE-ProRule" id="PRU00134"/>
    </source>
</evidence>
<evidence type="ECO:0000256" key="1">
    <source>
        <dbReference type="ARBA" id="ARBA00022723"/>
    </source>
</evidence>
<dbReference type="SUPFAM" id="SSF48452">
    <property type="entry name" value="TPR-like"/>
    <property type="match status" value="1"/>
</dbReference>
<evidence type="ECO:0008006" key="9">
    <source>
        <dbReference type="Google" id="ProtNLM"/>
    </source>
</evidence>
<dbReference type="InterPro" id="IPR001214">
    <property type="entry name" value="SET_dom"/>
</dbReference>
<evidence type="ECO:0000313" key="7">
    <source>
        <dbReference type="EnsemblMetazoa" id="ENSAATROPP011708"/>
    </source>
</evidence>
<dbReference type="PANTHER" id="PTHR47111:SF1">
    <property type="entry name" value="SET AND MYND DOMAIN-CONTAINING PROTEIN 4"/>
    <property type="match status" value="1"/>
</dbReference>
<proteinExistence type="predicted"/>
<evidence type="ECO:0000259" key="6">
    <source>
        <dbReference type="PROSITE" id="PS50865"/>
    </source>
</evidence>
<evidence type="ECO:0000313" key="8">
    <source>
        <dbReference type="Proteomes" id="UP000075880"/>
    </source>
</evidence>
<dbReference type="InterPro" id="IPR046341">
    <property type="entry name" value="SET_dom_sf"/>
</dbReference>
<sequence>MLRPEVVKQLKSPAMSLASSWVISRKNLTSNNLGAVRDAFKRDYWPFAKEKVEKSNPKATQLREQGNAAYKKAPDEPDRALELYNQSICMAEEDSEELGMGYANRSAIYFNRKMYRECLQNIRLAKRHHYPERMMAKLKEREERCLKMMANSPESSRKDEKGGKHCSMQSCLEMSDDSRGICTSRDLSVGEKVLLEKPFLLVLEPELAYQRCDYCGLRNGLNLRPCKTCTSVMYCSEDCQEQALQRYHQFECEVVDDLKPLFRGPKPVRLLYLSLRLFWHGVLLYLEDPETFSERCKNRAALAQYRNPFTLEPSDYFYHLFLEGLENLAHKQRSRDVNDLTDRCVREFASVLMYVVAVEENTSLALRLEGKPANETLRDMLFVLVYQAERLADHRAPEMTCLYPFSRLLRHSCAPTAERFLHDLQSVIVLKRPVRKGQEITIAYSEKLTTDRMIKEKRQAECKTEHFITECNCEGCVEDYPLLEKIEKDESLSTQLQTIRAEPDETLQRNRLVE</sequence>
<evidence type="ECO:0000259" key="5">
    <source>
        <dbReference type="PROSITE" id="PS50280"/>
    </source>
</evidence>
<keyword evidence="3" id="KW-0862">Zinc</keyword>
<dbReference type="GO" id="GO:0008276">
    <property type="term" value="F:protein methyltransferase activity"/>
    <property type="evidence" value="ECO:0007669"/>
    <property type="project" value="UniProtKB-ARBA"/>
</dbReference>
<feature type="domain" description="MYND-type" evidence="6">
    <location>
        <begin position="212"/>
        <end position="252"/>
    </location>
</feature>
<dbReference type="InterPro" id="IPR002893">
    <property type="entry name" value="Znf_MYND"/>
</dbReference>
<dbReference type="Pfam" id="PF00856">
    <property type="entry name" value="SET"/>
    <property type="match status" value="1"/>
</dbReference>
<keyword evidence="8" id="KW-1185">Reference proteome</keyword>
<dbReference type="Gene3D" id="1.25.40.10">
    <property type="entry name" value="Tetratricopeptide repeat domain"/>
    <property type="match status" value="1"/>
</dbReference>
<organism evidence="7 8">
    <name type="scientific">Anopheles atroparvus</name>
    <name type="common">European mosquito</name>
    <dbReference type="NCBI Taxonomy" id="41427"/>
    <lineage>
        <taxon>Eukaryota</taxon>
        <taxon>Metazoa</taxon>
        <taxon>Ecdysozoa</taxon>
        <taxon>Arthropoda</taxon>
        <taxon>Hexapoda</taxon>
        <taxon>Insecta</taxon>
        <taxon>Pterygota</taxon>
        <taxon>Neoptera</taxon>
        <taxon>Endopterygota</taxon>
        <taxon>Diptera</taxon>
        <taxon>Nematocera</taxon>
        <taxon>Culicoidea</taxon>
        <taxon>Culicidae</taxon>
        <taxon>Anophelinae</taxon>
        <taxon>Anopheles</taxon>
    </lineage>
</organism>
<dbReference type="Proteomes" id="UP000075880">
    <property type="component" value="Unassembled WGS sequence"/>
</dbReference>
<dbReference type="AlphaFoldDB" id="A0AAG5DM36"/>
<evidence type="ECO:0000256" key="2">
    <source>
        <dbReference type="ARBA" id="ARBA00022771"/>
    </source>
</evidence>
<dbReference type="InterPro" id="IPR011990">
    <property type="entry name" value="TPR-like_helical_dom_sf"/>
</dbReference>